<dbReference type="Gene3D" id="1.25.70.10">
    <property type="entry name" value="Transcription termination factor 3, mitochondrial"/>
    <property type="match status" value="1"/>
</dbReference>
<proteinExistence type="inferred from homology"/>
<comment type="similarity">
    <text evidence="1">Belongs to the mTERF family.</text>
</comment>
<dbReference type="InterPro" id="IPR003690">
    <property type="entry name" value="MTERF"/>
</dbReference>
<dbReference type="GO" id="GO:0006353">
    <property type="term" value="P:DNA-templated transcription termination"/>
    <property type="evidence" value="ECO:0007669"/>
    <property type="project" value="UniProtKB-KW"/>
</dbReference>
<dbReference type="Pfam" id="PF02536">
    <property type="entry name" value="mTERF"/>
    <property type="match status" value="1"/>
</dbReference>
<gene>
    <name evidence="4" type="ORF">Dsin_019307</name>
</gene>
<keyword evidence="3" id="KW-0809">Transit peptide</keyword>
<keyword evidence="5" id="KW-1185">Reference proteome</keyword>
<dbReference type="PANTHER" id="PTHR13068:SF166">
    <property type="entry name" value="TRANSCRIPTION TERMINATION FACTOR MTERF15, MITOCHONDRIAL-LIKE"/>
    <property type="match status" value="1"/>
</dbReference>
<reference evidence="4" key="1">
    <citation type="journal article" date="2023" name="Plant J.">
        <title>Genome sequences and population genomics provide insights into the demographic history, inbreeding, and mutation load of two 'living fossil' tree species of Dipteronia.</title>
        <authorList>
            <person name="Feng Y."/>
            <person name="Comes H.P."/>
            <person name="Chen J."/>
            <person name="Zhu S."/>
            <person name="Lu R."/>
            <person name="Zhang X."/>
            <person name="Li P."/>
            <person name="Qiu J."/>
            <person name="Olsen K.M."/>
            <person name="Qiu Y."/>
        </authorList>
    </citation>
    <scope>NUCLEOTIDE SEQUENCE</scope>
    <source>
        <strain evidence="4">NBL</strain>
    </source>
</reference>
<evidence type="ECO:0000256" key="3">
    <source>
        <dbReference type="ARBA" id="ARBA00022946"/>
    </source>
</evidence>
<dbReference type="AlphaFoldDB" id="A0AAE0A8F9"/>
<dbReference type="GO" id="GO:0003676">
    <property type="term" value="F:nucleic acid binding"/>
    <property type="evidence" value="ECO:0007669"/>
    <property type="project" value="InterPro"/>
</dbReference>
<organism evidence="4 5">
    <name type="scientific">Dipteronia sinensis</name>
    <dbReference type="NCBI Taxonomy" id="43782"/>
    <lineage>
        <taxon>Eukaryota</taxon>
        <taxon>Viridiplantae</taxon>
        <taxon>Streptophyta</taxon>
        <taxon>Embryophyta</taxon>
        <taxon>Tracheophyta</taxon>
        <taxon>Spermatophyta</taxon>
        <taxon>Magnoliopsida</taxon>
        <taxon>eudicotyledons</taxon>
        <taxon>Gunneridae</taxon>
        <taxon>Pentapetalae</taxon>
        <taxon>rosids</taxon>
        <taxon>malvids</taxon>
        <taxon>Sapindales</taxon>
        <taxon>Sapindaceae</taxon>
        <taxon>Hippocastanoideae</taxon>
        <taxon>Acereae</taxon>
        <taxon>Dipteronia</taxon>
    </lineage>
</organism>
<evidence type="ECO:0000313" key="5">
    <source>
        <dbReference type="Proteomes" id="UP001281410"/>
    </source>
</evidence>
<name>A0AAE0A8F9_9ROSI</name>
<dbReference type="Proteomes" id="UP001281410">
    <property type="component" value="Unassembled WGS sequence"/>
</dbReference>
<keyword evidence="2" id="KW-0804">Transcription</keyword>
<evidence type="ECO:0000313" key="4">
    <source>
        <dbReference type="EMBL" id="KAK3205261.1"/>
    </source>
</evidence>
<evidence type="ECO:0000256" key="2">
    <source>
        <dbReference type="ARBA" id="ARBA00022472"/>
    </source>
</evidence>
<keyword evidence="2" id="KW-0806">Transcription termination</keyword>
<evidence type="ECO:0000256" key="1">
    <source>
        <dbReference type="ARBA" id="ARBA00007692"/>
    </source>
</evidence>
<dbReference type="PANTHER" id="PTHR13068">
    <property type="entry name" value="CGI-12 PROTEIN-RELATED"/>
    <property type="match status" value="1"/>
</dbReference>
<protein>
    <submittedName>
        <fullName evidence="4">Uncharacterized protein</fullName>
    </submittedName>
</protein>
<dbReference type="InterPro" id="IPR038538">
    <property type="entry name" value="MTERF_sf"/>
</dbReference>
<sequence length="72" mass="8945">MDVSPLPEFYHHETALSRSLWERKVDMFKMWGWSEKEFSEAFWKYPRFMLASEDKFMAAMDFFVNKMRLEFF</sequence>
<keyword evidence="2" id="KW-0805">Transcription regulation</keyword>
<comment type="caution">
    <text evidence="4">The sequence shown here is derived from an EMBL/GenBank/DDBJ whole genome shotgun (WGS) entry which is preliminary data.</text>
</comment>
<dbReference type="EMBL" id="JANJYJ010000006">
    <property type="protein sequence ID" value="KAK3205261.1"/>
    <property type="molecule type" value="Genomic_DNA"/>
</dbReference>
<accession>A0AAE0A8F9</accession>